<reference evidence="1 2" key="1">
    <citation type="journal article" date="2018" name="Nat. Ecol. Evol.">
        <title>Pezizomycetes genomes reveal the molecular basis of ectomycorrhizal truffle lifestyle.</title>
        <authorList>
            <person name="Murat C."/>
            <person name="Payen T."/>
            <person name="Noel B."/>
            <person name="Kuo A."/>
            <person name="Morin E."/>
            <person name="Chen J."/>
            <person name="Kohler A."/>
            <person name="Krizsan K."/>
            <person name="Balestrini R."/>
            <person name="Da Silva C."/>
            <person name="Montanini B."/>
            <person name="Hainaut M."/>
            <person name="Levati E."/>
            <person name="Barry K.W."/>
            <person name="Belfiori B."/>
            <person name="Cichocki N."/>
            <person name="Clum A."/>
            <person name="Dockter R.B."/>
            <person name="Fauchery L."/>
            <person name="Guy J."/>
            <person name="Iotti M."/>
            <person name="Le Tacon F."/>
            <person name="Lindquist E.A."/>
            <person name="Lipzen A."/>
            <person name="Malagnac F."/>
            <person name="Mello A."/>
            <person name="Molinier V."/>
            <person name="Miyauchi S."/>
            <person name="Poulain J."/>
            <person name="Riccioni C."/>
            <person name="Rubini A."/>
            <person name="Sitrit Y."/>
            <person name="Splivallo R."/>
            <person name="Traeger S."/>
            <person name="Wang M."/>
            <person name="Zifcakova L."/>
            <person name="Wipf D."/>
            <person name="Zambonelli A."/>
            <person name="Paolocci F."/>
            <person name="Nowrousian M."/>
            <person name="Ottonello S."/>
            <person name="Baldrian P."/>
            <person name="Spatafora J.W."/>
            <person name="Henrissat B."/>
            <person name="Nagy L.G."/>
            <person name="Aury J.M."/>
            <person name="Wincker P."/>
            <person name="Grigoriev I.V."/>
            <person name="Bonfante P."/>
            <person name="Martin F.M."/>
        </authorList>
    </citation>
    <scope>NUCLEOTIDE SEQUENCE [LARGE SCALE GENOMIC DNA]</scope>
    <source>
        <strain evidence="1 2">120613-1</strain>
    </source>
</reference>
<accession>A0A3N4JAW9</accession>
<proteinExistence type="predicted"/>
<organism evidence="1 2">
    <name type="scientific">Choiromyces venosus 120613-1</name>
    <dbReference type="NCBI Taxonomy" id="1336337"/>
    <lineage>
        <taxon>Eukaryota</taxon>
        <taxon>Fungi</taxon>
        <taxon>Dikarya</taxon>
        <taxon>Ascomycota</taxon>
        <taxon>Pezizomycotina</taxon>
        <taxon>Pezizomycetes</taxon>
        <taxon>Pezizales</taxon>
        <taxon>Tuberaceae</taxon>
        <taxon>Choiromyces</taxon>
    </lineage>
</organism>
<dbReference type="Proteomes" id="UP000276215">
    <property type="component" value="Unassembled WGS sequence"/>
</dbReference>
<sequence length="145" mass="17082">MSQIGVQLLVMKLGENKEEGDYNNKYQDWQEKRKSVWPKVLGLEQMLYDLDIRREEALSEVSNTTFKNYKGIELEEEDFVDDENQVKDTKKRKEKKVLRLSHISEYEKLPDLMIGEDRNLSSTRNMGDIEVFSDNLSNPDSIYPE</sequence>
<protein>
    <submittedName>
        <fullName evidence="1">Uncharacterized protein</fullName>
    </submittedName>
</protein>
<evidence type="ECO:0000313" key="2">
    <source>
        <dbReference type="Proteomes" id="UP000276215"/>
    </source>
</evidence>
<dbReference type="OrthoDB" id="5499495at2759"/>
<name>A0A3N4JAW9_9PEZI</name>
<gene>
    <name evidence="1" type="ORF">L873DRAFT_1792302</name>
</gene>
<evidence type="ECO:0000313" key="1">
    <source>
        <dbReference type="EMBL" id="RPA95422.1"/>
    </source>
</evidence>
<dbReference type="EMBL" id="ML120426">
    <property type="protein sequence ID" value="RPA95422.1"/>
    <property type="molecule type" value="Genomic_DNA"/>
</dbReference>
<keyword evidence="2" id="KW-1185">Reference proteome</keyword>
<dbReference type="AlphaFoldDB" id="A0A3N4JAW9"/>